<dbReference type="InterPro" id="IPR011335">
    <property type="entry name" value="Restrct_endonuc-II-like"/>
</dbReference>
<dbReference type="CDD" id="cd00221">
    <property type="entry name" value="Vsr"/>
    <property type="match status" value="1"/>
</dbReference>
<dbReference type="Proteomes" id="UP000510721">
    <property type="component" value="Plasmid pEmeITTGR7b"/>
</dbReference>
<evidence type="ECO:0000313" key="8">
    <source>
        <dbReference type="Proteomes" id="UP000510721"/>
    </source>
</evidence>
<dbReference type="GO" id="GO:0016787">
    <property type="term" value="F:hydrolase activity"/>
    <property type="evidence" value="ECO:0007669"/>
    <property type="project" value="UniProtKB-KW"/>
</dbReference>
<keyword evidence="7" id="KW-0614">Plasmid</keyword>
<keyword evidence="5 6" id="KW-0234">DNA repair</keyword>
<evidence type="ECO:0000256" key="6">
    <source>
        <dbReference type="PIRNR" id="PIRNR018267"/>
    </source>
</evidence>
<evidence type="ECO:0000256" key="4">
    <source>
        <dbReference type="ARBA" id="ARBA00022801"/>
    </source>
</evidence>
<evidence type="ECO:0000256" key="2">
    <source>
        <dbReference type="ARBA" id="ARBA00022759"/>
    </source>
</evidence>
<name>A0A859QYG8_9HYPH</name>
<dbReference type="GO" id="GO:0006298">
    <property type="term" value="P:mismatch repair"/>
    <property type="evidence" value="ECO:0007669"/>
    <property type="project" value="UniProtKB-UniRule"/>
</dbReference>
<gene>
    <name evidence="7" type="primary">vsr</name>
    <name evidence="7" type="ORF">FKV68_24290</name>
</gene>
<dbReference type="KEGG" id="emx:FKV68_24290"/>
<dbReference type="EC" id="3.1.-.-" evidence="6"/>
<comment type="function">
    <text evidence="6">May nick specific sequences that contain T:G mispairs resulting from m5C-deamination.</text>
</comment>
<keyword evidence="8" id="KW-1185">Reference proteome</keyword>
<dbReference type="GO" id="GO:0004519">
    <property type="term" value="F:endonuclease activity"/>
    <property type="evidence" value="ECO:0007669"/>
    <property type="project" value="UniProtKB-KW"/>
</dbReference>
<accession>A0A859QYG8</accession>
<reference evidence="7 8" key="1">
    <citation type="submission" date="2019-06" db="EMBL/GenBank/DDBJ databases">
        <title>Complete genome sequence of Ensifer mexicanus ITTG R7 isolated from nodules of Acacia angustissima (Mill.) Kuntze.</title>
        <authorList>
            <person name="Rincon-Rosales R."/>
            <person name="Rogel M.A."/>
            <person name="Guerrero G."/>
            <person name="Rincon-Molina C.I."/>
            <person name="Lopez-Lopez A."/>
            <person name="Martinez-Romero E."/>
        </authorList>
    </citation>
    <scope>NUCLEOTIDE SEQUENCE [LARGE SCALE GENOMIC DNA]</scope>
    <source>
        <strain evidence="7 8">ITTG R7</strain>
        <plasmid evidence="8">pemeittgr7b</plasmid>
    </source>
</reference>
<keyword evidence="2 6" id="KW-0255">Endonuclease</keyword>
<dbReference type="EMBL" id="CP041240">
    <property type="protein sequence ID" value="QLL64529.1"/>
    <property type="molecule type" value="Genomic_DNA"/>
</dbReference>
<dbReference type="Pfam" id="PF03852">
    <property type="entry name" value="Vsr"/>
    <property type="match status" value="1"/>
</dbReference>
<evidence type="ECO:0000256" key="3">
    <source>
        <dbReference type="ARBA" id="ARBA00022763"/>
    </source>
</evidence>
<geneLocation type="plasmid" evidence="8">
    <name>pemeittgr7b</name>
</geneLocation>
<dbReference type="AlphaFoldDB" id="A0A859QYG8"/>
<dbReference type="InterPro" id="IPR004603">
    <property type="entry name" value="DNA_mismatch_endonuc_vsr"/>
</dbReference>
<evidence type="ECO:0000256" key="1">
    <source>
        <dbReference type="ARBA" id="ARBA00022722"/>
    </source>
</evidence>
<dbReference type="Gene3D" id="3.40.960.10">
    <property type="entry name" value="VSR Endonuclease"/>
    <property type="match status" value="1"/>
</dbReference>
<dbReference type="REBASE" id="411940">
    <property type="entry name" value="V.EmeR7ORF24295P"/>
</dbReference>
<dbReference type="PIRSF" id="PIRSF018267">
    <property type="entry name" value="VSR_endonuc"/>
    <property type="match status" value="1"/>
</dbReference>
<protein>
    <recommendedName>
        <fullName evidence="6">Very short patch repair endonuclease</fullName>
        <ecNumber evidence="6">3.1.-.-</ecNumber>
    </recommendedName>
</protein>
<evidence type="ECO:0000256" key="5">
    <source>
        <dbReference type="ARBA" id="ARBA00023204"/>
    </source>
</evidence>
<proteinExistence type="inferred from homology"/>
<dbReference type="SUPFAM" id="SSF52980">
    <property type="entry name" value="Restriction endonuclease-like"/>
    <property type="match status" value="1"/>
</dbReference>
<dbReference type="NCBIfam" id="TIGR00632">
    <property type="entry name" value="vsr"/>
    <property type="match status" value="1"/>
</dbReference>
<evidence type="ECO:0000313" key="7">
    <source>
        <dbReference type="EMBL" id="QLL64529.1"/>
    </source>
</evidence>
<sequence length="139" mass="16152">MTASRPDPITSARMAGVRQKGTQIETVVAGVLREKGLRYRKNVKQLAGSPDFANRSRHWAIFVNGCFWHHHTGCRKATVPKTNTDFWTRKFRDNRRRDAQAIRSLRRSGYHVIVVWECKKGRIRSKLGKILEARRIDPR</sequence>
<keyword evidence="3 6" id="KW-0227">DNA damage</keyword>
<organism evidence="7 8">
    <name type="scientific">Sinorhizobium mexicanum</name>
    <dbReference type="NCBI Taxonomy" id="375549"/>
    <lineage>
        <taxon>Bacteria</taxon>
        <taxon>Pseudomonadati</taxon>
        <taxon>Pseudomonadota</taxon>
        <taxon>Alphaproteobacteria</taxon>
        <taxon>Hyphomicrobiales</taxon>
        <taxon>Rhizobiaceae</taxon>
        <taxon>Sinorhizobium/Ensifer group</taxon>
        <taxon>Sinorhizobium</taxon>
    </lineage>
</organism>
<comment type="similarity">
    <text evidence="6">Belongs to the vsr family.</text>
</comment>
<keyword evidence="4 6" id="KW-0378">Hydrolase</keyword>
<keyword evidence="1 6" id="KW-0540">Nuclease</keyword>